<dbReference type="EMBL" id="BMJO01000005">
    <property type="protein sequence ID" value="GGE63201.1"/>
    <property type="molecule type" value="Genomic_DNA"/>
</dbReference>
<evidence type="ECO:0000313" key="4">
    <source>
        <dbReference type="Proteomes" id="UP000622648"/>
    </source>
</evidence>
<keyword evidence="4" id="KW-1185">Reference proteome</keyword>
<sequence>MEKLNKSQPIDKEIAQQMVNAYSEEAASRNSKSYTKAVWFPADQILAMAKKISEGKHDGLRIYFAKYLSESLEGLPEDHLGRNTVLLVPTYAAGETNARGEVTNTHEDDVEDIENRGTLCPSMCDGVEL</sequence>
<reference evidence="1" key="1">
    <citation type="journal article" date="2014" name="Int. J. Syst. Evol. Microbiol.">
        <title>Complete genome of a new Firmicutes species belonging to the dominant human colonic microbiota ('Ruminococcus bicirculans') reveals two chromosomes and a selective capacity to utilize plant glucans.</title>
        <authorList>
            <consortium name="NISC Comparative Sequencing Program"/>
            <person name="Wegmann U."/>
            <person name="Louis P."/>
            <person name="Goesmann A."/>
            <person name="Henrissat B."/>
            <person name="Duncan S.H."/>
            <person name="Flint H.J."/>
        </authorList>
    </citation>
    <scope>NUCLEOTIDE SEQUENCE</scope>
    <source>
        <strain evidence="1">CGMCC 1.15644</strain>
    </source>
</reference>
<proteinExistence type="predicted"/>
<dbReference type="Proteomes" id="UP000622648">
    <property type="component" value="Unassembled WGS sequence"/>
</dbReference>
<reference evidence="2 3" key="3">
    <citation type="submission" date="2019-03" db="EMBL/GenBank/DDBJ databases">
        <title>Genomic Encyclopedia of Type Strains, Phase IV (KMG-IV): sequencing the most valuable type-strain genomes for metagenomic binning, comparative biology and taxonomic classification.</title>
        <authorList>
            <person name="Goeker M."/>
        </authorList>
    </citation>
    <scope>NUCLEOTIDE SEQUENCE [LARGE SCALE GENOMIC DNA]</scope>
    <source>
        <strain evidence="2 3">DSM 103236</strain>
    </source>
</reference>
<dbReference type="RefSeq" id="WP_132533926.1">
    <property type="nucleotide sequence ID" value="NZ_BMJO01000005.1"/>
</dbReference>
<comment type="caution">
    <text evidence="2">The sequence shown here is derived from an EMBL/GenBank/DDBJ whole genome shotgun (WGS) entry which is preliminary data.</text>
</comment>
<dbReference type="Proteomes" id="UP000295684">
    <property type="component" value="Unassembled WGS sequence"/>
</dbReference>
<dbReference type="AlphaFoldDB" id="A0A4V2RZ57"/>
<evidence type="ECO:0000313" key="2">
    <source>
        <dbReference type="EMBL" id="TCO23866.1"/>
    </source>
</evidence>
<protein>
    <submittedName>
        <fullName evidence="2">Uncharacterized protein</fullName>
    </submittedName>
</protein>
<gene>
    <name evidence="2" type="ORF">EV200_105340</name>
    <name evidence="1" type="ORF">GCM10011413_31980</name>
</gene>
<accession>A0A4V2RZ57</accession>
<evidence type="ECO:0000313" key="1">
    <source>
        <dbReference type="EMBL" id="GGE63201.1"/>
    </source>
</evidence>
<evidence type="ECO:0000313" key="3">
    <source>
        <dbReference type="Proteomes" id="UP000295684"/>
    </source>
</evidence>
<dbReference type="OrthoDB" id="662966at2"/>
<reference evidence="4" key="2">
    <citation type="journal article" date="2019" name="Int. J. Syst. Evol. Microbiol.">
        <title>The Global Catalogue of Microorganisms (GCM) 10K type strain sequencing project: providing services to taxonomists for standard genome sequencing and annotation.</title>
        <authorList>
            <consortium name="The Broad Institute Genomics Platform"/>
            <consortium name="The Broad Institute Genome Sequencing Center for Infectious Disease"/>
            <person name="Wu L."/>
            <person name="Ma J."/>
        </authorList>
    </citation>
    <scope>NUCLEOTIDE SEQUENCE [LARGE SCALE GENOMIC DNA]</scope>
    <source>
        <strain evidence="4">CGMCC 1.15644</strain>
    </source>
</reference>
<dbReference type="EMBL" id="SLWO01000005">
    <property type="protein sequence ID" value="TCO23866.1"/>
    <property type="molecule type" value="Genomic_DNA"/>
</dbReference>
<organism evidence="2 3">
    <name type="scientific">Pedobacter psychrotolerans</name>
    <dbReference type="NCBI Taxonomy" id="1843235"/>
    <lineage>
        <taxon>Bacteria</taxon>
        <taxon>Pseudomonadati</taxon>
        <taxon>Bacteroidota</taxon>
        <taxon>Sphingobacteriia</taxon>
        <taxon>Sphingobacteriales</taxon>
        <taxon>Sphingobacteriaceae</taxon>
        <taxon>Pedobacter</taxon>
    </lineage>
</organism>
<reference evidence="1" key="4">
    <citation type="submission" date="2024-05" db="EMBL/GenBank/DDBJ databases">
        <authorList>
            <person name="Sun Q."/>
            <person name="Zhou Y."/>
        </authorList>
    </citation>
    <scope>NUCLEOTIDE SEQUENCE</scope>
    <source>
        <strain evidence="1">CGMCC 1.15644</strain>
    </source>
</reference>
<name>A0A4V2RZ57_9SPHI</name>